<dbReference type="InterPro" id="IPR000014">
    <property type="entry name" value="PAS"/>
</dbReference>
<dbReference type="EMBL" id="JAVCAP010000036">
    <property type="protein sequence ID" value="MDP8568858.1"/>
    <property type="molecule type" value="Genomic_DNA"/>
</dbReference>
<dbReference type="NCBIfam" id="TIGR00254">
    <property type="entry name" value="GGDEF"/>
    <property type="match status" value="1"/>
</dbReference>
<proteinExistence type="predicted"/>
<dbReference type="SUPFAM" id="SSF141868">
    <property type="entry name" value="EAL domain-like"/>
    <property type="match status" value="1"/>
</dbReference>
<keyword evidence="6" id="KW-1185">Reference proteome</keyword>
<dbReference type="SMART" id="SM00052">
    <property type="entry name" value="EAL"/>
    <property type="match status" value="1"/>
</dbReference>
<dbReference type="SUPFAM" id="SSF55785">
    <property type="entry name" value="PYP-like sensor domain (PAS domain)"/>
    <property type="match status" value="2"/>
</dbReference>
<feature type="domain" description="PAS" evidence="1">
    <location>
        <begin position="23"/>
        <end position="98"/>
    </location>
</feature>
<comment type="caution">
    <text evidence="5">The sequence shown here is derived from an EMBL/GenBank/DDBJ whole genome shotgun (WGS) entry which is preliminary data.</text>
</comment>
<dbReference type="InterPro" id="IPR001633">
    <property type="entry name" value="EAL_dom"/>
</dbReference>
<gene>
    <name evidence="5" type="ORF">Q9291_13490</name>
</gene>
<evidence type="ECO:0000259" key="3">
    <source>
        <dbReference type="PROSITE" id="PS50883"/>
    </source>
</evidence>
<accession>A0ABT9JW93</accession>
<dbReference type="PROSITE" id="PS50112">
    <property type="entry name" value="PAS"/>
    <property type="match status" value="2"/>
</dbReference>
<dbReference type="InterPro" id="IPR013655">
    <property type="entry name" value="PAS_fold_3"/>
</dbReference>
<evidence type="ECO:0000259" key="2">
    <source>
        <dbReference type="PROSITE" id="PS50113"/>
    </source>
</evidence>
<dbReference type="SMART" id="SM00267">
    <property type="entry name" value="GGDEF"/>
    <property type="match status" value="1"/>
</dbReference>
<dbReference type="Proteomes" id="UP001225906">
    <property type="component" value="Unassembled WGS sequence"/>
</dbReference>
<dbReference type="InterPro" id="IPR001610">
    <property type="entry name" value="PAC"/>
</dbReference>
<dbReference type="Gene3D" id="3.30.450.20">
    <property type="entry name" value="PAS domain"/>
    <property type="match status" value="2"/>
</dbReference>
<dbReference type="RefSeq" id="WP_306390639.1">
    <property type="nucleotide sequence ID" value="NZ_JAVCAP010000036.1"/>
</dbReference>
<evidence type="ECO:0000259" key="4">
    <source>
        <dbReference type="PROSITE" id="PS50887"/>
    </source>
</evidence>
<feature type="domain" description="GGDEF" evidence="4">
    <location>
        <begin position="313"/>
        <end position="446"/>
    </location>
</feature>
<dbReference type="CDD" id="cd01948">
    <property type="entry name" value="EAL"/>
    <property type="match status" value="1"/>
</dbReference>
<dbReference type="Pfam" id="PF13426">
    <property type="entry name" value="PAS_9"/>
    <property type="match status" value="1"/>
</dbReference>
<dbReference type="Pfam" id="PF08447">
    <property type="entry name" value="PAS_3"/>
    <property type="match status" value="1"/>
</dbReference>
<feature type="domain" description="PAS" evidence="1">
    <location>
        <begin position="154"/>
        <end position="197"/>
    </location>
</feature>
<dbReference type="Gene3D" id="3.30.70.270">
    <property type="match status" value="1"/>
</dbReference>
<dbReference type="PANTHER" id="PTHR44757:SF2">
    <property type="entry name" value="BIOFILM ARCHITECTURE MAINTENANCE PROTEIN MBAA"/>
    <property type="match status" value="1"/>
</dbReference>
<dbReference type="Pfam" id="PF00563">
    <property type="entry name" value="EAL"/>
    <property type="match status" value="1"/>
</dbReference>
<feature type="domain" description="PAC" evidence="2">
    <location>
        <begin position="101"/>
        <end position="153"/>
    </location>
</feature>
<dbReference type="InterPro" id="IPR000700">
    <property type="entry name" value="PAS-assoc_C"/>
</dbReference>
<dbReference type="CDD" id="cd01949">
    <property type="entry name" value="GGDEF"/>
    <property type="match status" value="1"/>
</dbReference>
<organism evidence="5 6">
    <name type="scientific">Methylophilus aquaticus</name>
    <dbReference type="NCBI Taxonomy" id="1971610"/>
    <lineage>
        <taxon>Bacteria</taxon>
        <taxon>Pseudomonadati</taxon>
        <taxon>Pseudomonadota</taxon>
        <taxon>Betaproteobacteria</taxon>
        <taxon>Nitrosomonadales</taxon>
        <taxon>Methylophilaceae</taxon>
        <taxon>Methylophilus</taxon>
    </lineage>
</organism>
<dbReference type="InterPro" id="IPR029787">
    <property type="entry name" value="Nucleotide_cyclase"/>
</dbReference>
<evidence type="ECO:0000259" key="1">
    <source>
        <dbReference type="PROSITE" id="PS50112"/>
    </source>
</evidence>
<dbReference type="Pfam" id="PF00990">
    <property type="entry name" value="GGDEF"/>
    <property type="match status" value="1"/>
</dbReference>
<protein>
    <submittedName>
        <fullName evidence="5">EAL domain-containing protein</fullName>
    </submittedName>
</protein>
<dbReference type="SMART" id="SM00091">
    <property type="entry name" value="PAS"/>
    <property type="match status" value="2"/>
</dbReference>
<dbReference type="PROSITE" id="PS50887">
    <property type="entry name" value="GGDEF"/>
    <property type="match status" value="1"/>
</dbReference>
<feature type="domain" description="PAC" evidence="2">
    <location>
        <begin position="229"/>
        <end position="281"/>
    </location>
</feature>
<dbReference type="Gene3D" id="3.20.20.450">
    <property type="entry name" value="EAL domain"/>
    <property type="match status" value="1"/>
</dbReference>
<feature type="domain" description="EAL" evidence="3">
    <location>
        <begin position="455"/>
        <end position="709"/>
    </location>
</feature>
<dbReference type="NCBIfam" id="TIGR00229">
    <property type="entry name" value="sensory_box"/>
    <property type="match status" value="2"/>
</dbReference>
<sequence>MKHPNIPHLLQNELMDPTLTSNQQRLLDTLLDNLDGMVYRCLYDLNWTMTYISKGCEALTGYPAQALLNNQQVSYENITYPEDRARARETIAQAVTHGQRFQLEYRIIRANGDIIWVAERGSAIFDQSGQAIALEGIIQDISNRKRIEQDLFSAEQKYRSMFENSTLGMFQTTKSGMYLNANQALADLYGYASPQALIGYLNNISTQLYVSDSRRAEFTEAVRAQGRVQNFESQVYKHDGQQIWISENAHAVHDAEGEILYYEGTVEDITERKNNEHIIRQQAVTDNLTGLLNRHAFSGKLASLIAEADKAHRKIAIAFIDLDHFKLINDTLGHRAGDKLLEKIAQRLIQCTRPTDAIVRFGGDEFVMLYPGLRAADDAEPLLARVMETISQPIEINDYVFNMTCSVGVSIYPDHATESDALLSCADSALYSAKNAGKNKVQLFSGLLAKQLGERNEIEYGLGHALQREELMLYYQPKIDMKHGGVSALEALIRWQHPDRGLVPPDQFIPVAEETGHIFAIGEWVLQTACRKVKSMQQEFGYLIPVSVNVSPIQFLRGNLVETVQRVLRQERIPPYLITLEVTENARFKDEVMFMRTLEQLKRLGVCIAIDDFGIGYSNMAYLKNYPIDELKIDKAFVCDLEQSVTNGNILLALINLGKSLHKSVTAEGIETEYQHTFLLHSGCDLGQGFYYSKPLSEQALSAFMLEQQARLAHLDRIPEDTAIGLPDQPF</sequence>
<dbReference type="InterPro" id="IPR000160">
    <property type="entry name" value="GGDEF_dom"/>
</dbReference>
<evidence type="ECO:0000313" key="5">
    <source>
        <dbReference type="EMBL" id="MDP8568858.1"/>
    </source>
</evidence>
<dbReference type="PANTHER" id="PTHR44757">
    <property type="entry name" value="DIGUANYLATE CYCLASE DGCP"/>
    <property type="match status" value="1"/>
</dbReference>
<dbReference type="SUPFAM" id="SSF55073">
    <property type="entry name" value="Nucleotide cyclase"/>
    <property type="match status" value="1"/>
</dbReference>
<dbReference type="SMART" id="SM00086">
    <property type="entry name" value="PAC"/>
    <property type="match status" value="2"/>
</dbReference>
<dbReference type="PROSITE" id="PS50883">
    <property type="entry name" value="EAL"/>
    <property type="match status" value="1"/>
</dbReference>
<reference evidence="6" key="1">
    <citation type="journal article" date="2019" name="Int. J. Syst. Evol. Microbiol.">
        <title>The Global Catalogue of Microorganisms (GCM) 10K type strain sequencing project: providing services to taxonomists for standard genome sequencing and annotation.</title>
        <authorList>
            <consortium name="The Broad Institute Genomics Platform"/>
            <consortium name="The Broad Institute Genome Sequencing Center for Infectious Disease"/>
            <person name="Wu L."/>
            <person name="Ma J."/>
        </authorList>
    </citation>
    <scope>NUCLEOTIDE SEQUENCE [LARGE SCALE GENOMIC DNA]</scope>
    <source>
        <strain evidence="6">VKM B-3159</strain>
    </source>
</reference>
<dbReference type="PROSITE" id="PS50113">
    <property type="entry name" value="PAC"/>
    <property type="match status" value="2"/>
</dbReference>
<dbReference type="CDD" id="cd00130">
    <property type="entry name" value="PAS"/>
    <property type="match status" value="2"/>
</dbReference>
<name>A0ABT9JW93_9PROT</name>
<dbReference type="InterPro" id="IPR035965">
    <property type="entry name" value="PAS-like_dom_sf"/>
</dbReference>
<dbReference type="InterPro" id="IPR043128">
    <property type="entry name" value="Rev_trsase/Diguanyl_cyclase"/>
</dbReference>
<dbReference type="InterPro" id="IPR052155">
    <property type="entry name" value="Biofilm_reg_signaling"/>
</dbReference>
<dbReference type="InterPro" id="IPR035919">
    <property type="entry name" value="EAL_sf"/>
</dbReference>
<evidence type="ECO:0000313" key="6">
    <source>
        <dbReference type="Proteomes" id="UP001225906"/>
    </source>
</evidence>